<gene>
    <name evidence="1" type="ORF">ACERZ8_21285</name>
</gene>
<evidence type="ECO:0000313" key="2">
    <source>
        <dbReference type="Proteomes" id="UP001627408"/>
    </source>
</evidence>
<proteinExistence type="predicted"/>
<evidence type="ECO:0008006" key="3">
    <source>
        <dbReference type="Google" id="ProtNLM"/>
    </source>
</evidence>
<dbReference type="Proteomes" id="UP001627408">
    <property type="component" value="Unassembled WGS sequence"/>
</dbReference>
<accession>A0ABW8UYP9</accession>
<evidence type="ECO:0000313" key="1">
    <source>
        <dbReference type="EMBL" id="MFL4472290.1"/>
    </source>
</evidence>
<organism evidence="1 2">
    <name type="scientific">Tateyamaria armeniaca</name>
    <dbReference type="NCBI Taxonomy" id="2518930"/>
    <lineage>
        <taxon>Bacteria</taxon>
        <taxon>Pseudomonadati</taxon>
        <taxon>Pseudomonadota</taxon>
        <taxon>Alphaproteobacteria</taxon>
        <taxon>Rhodobacterales</taxon>
        <taxon>Roseobacteraceae</taxon>
        <taxon>Tateyamaria</taxon>
    </lineage>
</organism>
<dbReference type="RefSeq" id="WP_407594450.1">
    <property type="nucleotide sequence ID" value="NZ_JBHDIY010000004.1"/>
</dbReference>
<name>A0ABW8UYP9_9RHOB</name>
<comment type="caution">
    <text evidence="1">The sequence shown here is derived from an EMBL/GenBank/DDBJ whole genome shotgun (WGS) entry which is preliminary data.</text>
</comment>
<keyword evidence="2" id="KW-1185">Reference proteome</keyword>
<dbReference type="EMBL" id="JBHDIY010000004">
    <property type="protein sequence ID" value="MFL4472290.1"/>
    <property type="molecule type" value="Genomic_DNA"/>
</dbReference>
<protein>
    <recommendedName>
        <fullName evidence="3">Methyltransferase</fullName>
    </recommendedName>
</protein>
<sequence length="116" mass="13396">MLKPGGWLCARTPNKWGYISLGANLVPNKFHVSFLKTLQPGRKAEDVFPTRYRLNTISDLKNRFPPERWSHHSYTWNSEPAYFGANYVAWRLMMGVQAILPRALGATLMVFIQKKK</sequence>
<reference evidence="1 2" key="1">
    <citation type="submission" date="2024-08" db="EMBL/GenBank/DDBJ databases">
        <title>Tateyamaria sp. nov., isolated from marine algae.</title>
        <authorList>
            <person name="Choi B.J."/>
            <person name="Kim J.M."/>
            <person name="Lee J.K."/>
            <person name="Choi D.G."/>
            <person name="Bayburt H."/>
            <person name="Baek J.H."/>
            <person name="Han D.M."/>
            <person name="Jeon C.O."/>
        </authorList>
    </citation>
    <scope>NUCLEOTIDE SEQUENCE [LARGE SCALE GENOMIC DNA]</scope>
    <source>
        <strain evidence="1 2">KMU-156</strain>
    </source>
</reference>